<reference evidence="4" key="1">
    <citation type="journal article" date="2019" name="Int. J. Syst. Evol. Microbiol.">
        <title>The Global Catalogue of Microorganisms (GCM) 10K type strain sequencing project: providing services to taxonomists for standard genome sequencing and annotation.</title>
        <authorList>
            <consortium name="The Broad Institute Genomics Platform"/>
            <consortium name="The Broad Institute Genome Sequencing Center for Infectious Disease"/>
            <person name="Wu L."/>
            <person name="Ma J."/>
        </authorList>
    </citation>
    <scope>NUCLEOTIDE SEQUENCE [LARGE SCALE GENOMIC DNA]</scope>
    <source>
        <strain evidence="4">JCM 16924</strain>
    </source>
</reference>
<comment type="caution">
    <text evidence="3">The sequence shown here is derived from an EMBL/GenBank/DDBJ whole genome shotgun (WGS) entry which is preliminary data.</text>
</comment>
<dbReference type="Pfam" id="PF14310">
    <property type="entry name" value="Fn3-like"/>
    <property type="match status" value="1"/>
</dbReference>
<dbReference type="Gene3D" id="3.40.50.1700">
    <property type="entry name" value="Glycoside hydrolase family 3 C-terminal domain"/>
    <property type="match status" value="1"/>
</dbReference>
<dbReference type="InterPro" id="IPR026891">
    <property type="entry name" value="Fn3-like"/>
</dbReference>
<evidence type="ECO:0000259" key="2">
    <source>
        <dbReference type="SMART" id="SM01217"/>
    </source>
</evidence>
<dbReference type="RefSeq" id="WP_345568300.1">
    <property type="nucleotide sequence ID" value="NZ_BAAAZX010000021.1"/>
</dbReference>
<dbReference type="InterPro" id="IPR002772">
    <property type="entry name" value="Glyco_hydro_3_C"/>
</dbReference>
<dbReference type="Pfam" id="PF01915">
    <property type="entry name" value="Glyco_hydro_3_C"/>
    <property type="match status" value="1"/>
</dbReference>
<keyword evidence="4" id="KW-1185">Reference proteome</keyword>
<dbReference type="InterPro" id="IPR001764">
    <property type="entry name" value="Glyco_hydro_3_N"/>
</dbReference>
<dbReference type="Gene3D" id="3.20.20.300">
    <property type="entry name" value="Glycoside hydrolase, family 3, N-terminal domain"/>
    <property type="match status" value="1"/>
</dbReference>
<dbReference type="SUPFAM" id="SSF51445">
    <property type="entry name" value="(Trans)glycosidases"/>
    <property type="match status" value="1"/>
</dbReference>
<dbReference type="EMBL" id="BAAAZX010000021">
    <property type="protein sequence ID" value="GAA4013759.1"/>
    <property type="molecule type" value="Genomic_DNA"/>
</dbReference>
<dbReference type="Pfam" id="PF00933">
    <property type="entry name" value="Glyco_hydro_3"/>
    <property type="match status" value="1"/>
</dbReference>
<dbReference type="PRINTS" id="PR00133">
    <property type="entry name" value="GLHYDRLASE3"/>
</dbReference>
<dbReference type="GO" id="GO:0016787">
    <property type="term" value="F:hydrolase activity"/>
    <property type="evidence" value="ECO:0007669"/>
    <property type="project" value="UniProtKB-KW"/>
</dbReference>
<name>A0ABP7SMQ8_9ACTN</name>
<evidence type="ECO:0000313" key="4">
    <source>
        <dbReference type="Proteomes" id="UP001500456"/>
    </source>
</evidence>
<dbReference type="SMART" id="SM01217">
    <property type="entry name" value="Fn3_like"/>
    <property type="match status" value="1"/>
</dbReference>
<organism evidence="3 4">
    <name type="scientific">Streptomyces plumbiresistens</name>
    <dbReference type="NCBI Taxonomy" id="511811"/>
    <lineage>
        <taxon>Bacteria</taxon>
        <taxon>Bacillati</taxon>
        <taxon>Actinomycetota</taxon>
        <taxon>Actinomycetes</taxon>
        <taxon>Kitasatosporales</taxon>
        <taxon>Streptomycetaceae</taxon>
        <taxon>Streptomyces</taxon>
    </lineage>
</organism>
<dbReference type="InterPro" id="IPR036962">
    <property type="entry name" value="Glyco_hydro_3_N_sf"/>
</dbReference>
<protein>
    <submittedName>
        <fullName evidence="3">Glycoside hydrolase family 3 N-terminal domain-containing protein</fullName>
    </submittedName>
</protein>
<dbReference type="Gene3D" id="2.60.40.10">
    <property type="entry name" value="Immunoglobulins"/>
    <property type="match status" value="1"/>
</dbReference>
<dbReference type="InterPro" id="IPR036881">
    <property type="entry name" value="Glyco_hydro_3_C_sf"/>
</dbReference>
<sequence>MSDPHADGAVEKIVSRLTLEQKVAQLTGLSVMDLSDRKKPIPEGKGPETDLSRLAVLRPHGVGHLCMAWFLGHDADSLRSATAELQEAVREVSPFGIGAMIHNEAVNGFMHASGTQFPTAWAQAATWQPDLVRRAAAVSAAHLRDAGMQLALSPVMDLVRDPRWGRVHESYGEDPELVARFAVAFVSGMQGADGSTGVLATGKHFLGYGASEGGLNKAVTQLGRRALVDEYALPFRRAISEAGLGVIMNSYNEIDGIPAVANRWLFSDLLRGELGFDGLVVSDYDALPMLVQVFHTATTPAQAAVQSLTAGIDVDLPHGRVHEHLIAEVESGRLDEKLVDRAVLRVLRAKARVGLIPAFSPPPVVAAPDPVQGADLRRQIADRAGVLLSNDGTLPLTPRAQRVVVLGPAADEVRIHFGAYTSASSREMLLGTQALITGQVPGVDPSSLLFTDVFNVPMPGIEPHFEETTRALHPDMGTVVDALRRHDPTVRHVPLGDFQADPESLTPEAVAAAVADADVVVAMLGERTGWLGNNTAGENQSTSSPVLPGDQERLVELLADTGKTLVTVVVSGRPLLLEQVSQRSNALLLSPLLGEEGPRTVADTLYGVINPSGKLPSTFPRTIGQVPLYHGHHFGSGYDHPTGPRSRYNDLADDGPLYAFGHGLSYTQFELRFDETRPAPVVEQETITAHLLVSNTGPFDGETVVQLYVRDEDATVVRPVRQLVDFTRIRLAAGESRAVSFTVPLERLEYTLPDGSRGFEAGDITVQGAFAADDMRCHATIPTHGRIPLR</sequence>
<dbReference type="PANTHER" id="PTHR30620">
    <property type="entry name" value="PERIPLASMIC BETA-GLUCOSIDASE-RELATED"/>
    <property type="match status" value="1"/>
</dbReference>
<dbReference type="PANTHER" id="PTHR30620:SF123">
    <property type="entry name" value="BETA-XYLOSIDASE"/>
    <property type="match status" value="1"/>
</dbReference>
<dbReference type="InterPro" id="IPR013783">
    <property type="entry name" value="Ig-like_fold"/>
</dbReference>
<dbReference type="SUPFAM" id="SSF52279">
    <property type="entry name" value="Beta-D-glucan exohydrolase, C-terminal domain"/>
    <property type="match status" value="1"/>
</dbReference>
<keyword evidence="1 3" id="KW-0378">Hydrolase</keyword>
<feature type="domain" description="Fibronectin type III-like" evidence="2">
    <location>
        <begin position="703"/>
        <end position="772"/>
    </location>
</feature>
<evidence type="ECO:0000313" key="3">
    <source>
        <dbReference type="EMBL" id="GAA4013759.1"/>
    </source>
</evidence>
<evidence type="ECO:0000256" key="1">
    <source>
        <dbReference type="ARBA" id="ARBA00022801"/>
    </source>
</evidence>
<dbReference type="InterPro" id="IPR051915">
    <property type="entry name" value="Cellulose_Degrad_GH3"/>
</dbReference>
<proteinExistence type="predicted"/>
<dbReference type="InterPro" id="IPR017853">
    <property type="entry name" value="GH"/>
</dbReference>
<gene>
    <name evidence="3" type="ORF">GCM10022232_65220</name>
</gene>
<dbReference type="Proteomes" id="UP001500456">
    <property type="component" value="Unassembled WGS sequence"/>
</dbReference>
<accession>A0ABP7SMQ8</accession>